<reference evidence="2" key="1">
    <citation type="submission" date="2021-01" db="EMBL/GenBank/DDBJ databases">
        <authorList>
            <person name="Corre E."/>
            <person name="Pelletier E."/>
            <person name="Niang G."/>
            <person name="Scheremetjew M."/>
            <person name="Finn R."/>
            <person name="Kale V."/>
            <person name="Holt S."/>
            <person name="Cochrane G."/>
            <person name="Meng A."/>
            <person name="Brown T."/>
            <person name="Cohen L."/>
        </authorList>
    </citation>
    <scope>NUCLEOTIDE SEQUENCE</scope>
    <source>
        <strain evidence="2">CCMP281</strain>
    </source>
</reference>
<proteinExistence type="predicted"/>
<dbReference type="PROSITE" id="PS50280">
    <property type="entry name" value="SET"/>
    <property type="match status" value="1"/>
</dbReference>
<dbReference type="EMBL" id="HBHX01048687">
    <property type="protein sequence ID" value="CAE0128139.1"/>
    <property type="molecule type" value="Transcribed_RNA"/>
</dbReference>
<feature type="domain" description="SET" evidence="1">
    <location>
        <begin position="21"/>
        <end position="137"/>
    </location>
</feature>
<dbReference type="InterPro" id="IPR001214">
    <property type="entry name" value="SET_dom"/>
</dbReference>
<dbReference type="SUPFAM" id="SSF82199">
    <property type="entry name" value="SET domain"/>
    <property type="match status" value="1"/>
</dbReference>
<gene>
    <name evidence="2" type="ORF">HERI1096_LOCUS26973</name>
</gene>
<evidence type="ECO:0000259" key="1">
    <source>
        <dbReference type="PROSITE" id="PS50280"/>
    </source>
</evidence>
<evidence type="ECO:0000313" key="2">
    <source>
        <dbReference type="EMBL" id="CAE0128139.1"/>
    </source>
</evidence>
<dbReference type="Pfam" id="PF00856">
    <property type="entry name" value="SET"/>
    <property type="match status" value="1"/>
</dbReference>
<dbReference type="AlphaFoldDB" id="A0A7S3F5H0"/>
<accession>A0A7S3F5H0</accession>
<dbReference type="Gene3D" id="2.170.270.10">
    <property type="entry name" value="SET domain"/>
    <property type="match status" value="1"/>
</dbReference>
<protein>
    <recommendedName>
        <fullName evidence="1">SET domain-containing protein</fullName>
    </recommendedName>
</protein>
<name>A0A7S3F5H0_9EUKA</name>
<sequence length="152" mass="16839">MKVRKEVHMLSRRCLSTVLRRPFSVLVDCSKVLVKSDTYGGAGAFAATHIQKGEVVEKGIVRVLTNVDGNENPYVFTWSDNIPNTTWAIGSGASTFYNTADESVSNTHMERDFTNNSFVITATKDIAEGDELLHVYKSKGWRACFQELKGAS</sequence>
<organism evidence="2">
    <name type="scientific">Haptolina ericina</name>
    <dbReference type="NCBI Taxonomy" id="156174"/>
    <lineage>
        <taxon>Eukaryota</taxon>
        <taxon>Haptista</taxon>
        <taxon>Haptophyta</taxon>
        <taxon>Prymnesiophyceae</taxon>
        <taxon>Prymnesiales</taxon>
        <taxon>Prymnesiaceae</taxon>
        <taxon>Haptolina</taxon>
    </lineage>
</organism>
<dbReference type="InterPro" id="IPR046341">
    <property type="entry name" value="SET_dom_sf"/>
</dbReference>